<gene>
    <name evidence="1" type="ORF">CEUSTIGMA_g13143.t1</name>
</gene>
<dbReference type="AlphaFoldDB" id="A0A250XRP2"/>
<reference evidence="1 2" key="1">
    <citation type="submission" date="2017-08" db="EMBL/GenBank/DDBJ databases">
        <title>Acidophilic green algal genome provides insights into adaptation to an acidic environment.</title>
        <authorList>
            <person name="Hirooka S."/>
            <person name="Hirose Y."/>
            <person name="Kanesaki Y."/>
            <person name="Higuchi S."/>
            <person name="Fujiwara T."/>
            <person name="Onuma R."/>
            <person name="Era A."/>
            <person name="Ohbayashi R."/>
            <person name="Uzuka A."/>
            <person name="Nozaki H."/>
            <person name="Yoshikawa H."/>
            <person name="Miyagishima S.Y."/>
        </authorList>
    </citation>
    <scope>NUCLEOTIDE SEQUENCE [LARGE SCALE GENOMIC DNA]</scope>
    <source>
        <strain evidence="1 2">NIES-2499</strain>
    </source>
</reference>
<name>A0A250XRP2_9CHLO</name>
<dbReference type="Proteomes" id="UP000232323">
    <property type="component" value="Unassembled WGS sequence"/>
</dbReference>
<protein>
    <submittedName>
        <fullName evidence="1">Uncharacterized protein</fullName>
    </submittedName>
</protein>
<keyword evidence="2" id="KW-1185">Reference proteome</keyword>
<sequence length="233" mass="27242">MTSYNDRKSALILLGKEFMLVNYNNVTQPKGLREICQALDRRQLHIIGERAEGLDLRDARKFNVTREFWEELFLSSDEELCIGQRDLQLPRTTMVEDATRTLTGVRALPRTTMVEDLTVLKDATRTLTGVRAPVRDLAFRMCLEYGRREGKNAACRMMRNQAFNVWIHEHYAHPRDVHEMLHEYLKAQYEWDKLKVGDTNRAMEVLMELTKYVDNFKQSVIEICALNDHDFAS</sequence>
<evidence type="ECO:0000313" key="2">
    <source>
        <dbReference type="Proteomes" id="UP000232323"/>
    </source>
</evidence>
<evidence type="ECO:0000313" key="1">
    <source>
        <dbReference type="EMBL" id="GAX85728.1"/>
    </source>
</evidence>
<organism evidence="1 2">
    <name type="scientific">Chlamydomonas eustigma</name>
    <dbReference type="NCBI Taxonomy" id="1157962"/>
    <lineage>
        <taxon>Eukaryota</taxon>
        <taxon>Viridiplantae</taxon>
        <taxon>Chlorophyta</taxon>
        <taxon>core chlorophytes</taxon>
        <taxon>Chlorophyceae</taxon>
        <taxon>CS clade</taxon>
        <taxon>Chlamydomonadales</taxon>
        <taxon>Chlamydomonadaceae</taxon>
        <taxon>Chlamydomonas</taxon>
    </lineage>
</organism>
<accession>A0A250XRP2</accession>
<proteinExistence type="predicted"/>
<comment type="caution">
    <text evidence="1">The sequence shown here is derived from an EMBL/GenBank/DDBJ whole genome shotgun (WGS) entry which is preliminary data.</text>
</comment>
<dbReference type="EMBL" id="BEGY01000187">
    <property type="protein sequence ID" value="GAX85728.1"/>
    <property type="molecule type" value="Genomic_DNA"/>
</dbReference>